<dbReference type="InterPro" id="IPR036237">
    <property type="entry name" value="Xyl_isomerase-like_sf"/>
</dbReference>
<dbReference type="SUPFAM" id="SSF51658">
    <property type="entry name" value="Xylose isomerase-like"/>
    <property type="match status" value="1"/>
</dbReference>
<name>A0A3B1A8B0_9ZZZZ</name>
<accession>A0A3B1A8B0</accession>
<dbReference type="AlphaFoldDB" id="A0A3B1A8B0"/>
<dbReference type="Gene3D" id="3.20.20.150">
    <property type="entry name" value="Divalent-metal-dependent TIM barrel enzymes"/>
    <property type="match status" value="1"/>
</dbReference>
<dbReference type="Pfam" id="PF05114">
    <property type="entry name" value="MbnB_TglH_ChrH"/>
    <property type="match status" value="1"/>
</dbReference>
<dbReference type="NCBIfam" id="NF003818">
    <property type="entry name" value="PRK05409.1"/>
    <property type="match status" value="1"/>
</dbReference>
<sequence length="289" mass="32970">MNQKSYPVHGAGLGLRREIMHSLADPFPSQVNFLEVAPENWIGVGGAYGKSFRSYTEQHDFICHGLSLSIGSPAPLDEAFLHKLKSFLKLHNICSYSEHLSYCSDDGHLYDLMPIPFTEEAVHYVAQRIKRVQDILEQPIAMENVSYYAAPGKQMEEIEFLNAVLDEADCKLLLDVNNIYVNSINHCYDPYEFLNAIPSERIDYIHVAGHFDEAEDLRVDTHGADVIDPVWALLDKTYELYGVIPTLLERDFNIPPIPELVQEVDTIHEIQQRWTEKIGSENKTHVQRS</sequence>
<evidence type="ECO:0000313" key="1">
    <source>
        <dbReference type="EMBL" id="VAW95837.1"/>
    </source>
</evidence>
<proteinExistence type="inferred from homology"/>
<gene>
    <name evidence="1" type="ORF">MNBD_GAMMA21-1559</name>
</gene>
<dbReference type="HAMAP" id="MF_00697">
    <property type="entry name" value="UPF0276"/>
    <property type="match status" value="1"/>
</dbReference>
<reference evidence="1" key="1">
    <citation type="submission" date="2018-06" db="EMBL/GenBank/DDBJ databases">
        <authorList>
            <person name="Zhirakovskaya E."/>
        </authorList>
    </citation>
    <scope>NUCLEOTIDE SEQUENCE</scope>
</reference>
<protein>
    <submittedName>
        <fullName evidence="1">Uncharacterized protein</fullName>
    </submittedName>
</protein>
<dbReference type="PANTHER" id="PTHR42194:SF1">
    <property type="entry name" value="UPF0276 PROTEIN HI_1600"/>
    <property type="match status" value="1"/>
</dbReference>
<dbReference type="InterPro" id="IPR007801">
    <property type="entry name" value="MbnB/TglH/ChrH"/>
</dbReference>
<dbReference type="EMBL" id="UOFR01000034">
    <property type="protein sequence ID" value="VAW95837.1"/>
    <property type="molecule type" value="Genomic_DNA"/>
</dbReference>
<dbReference type="PANTHER" id="PTHR42194">
    <property type="entry name" value="UPF0276 PROTEIN HI_1600"/>
    <property type="match status" value="1"/>
</dbReference>
<organism evidence="1">
    <name type="scientific">hydrothermal vent metagenome</name>
    <dbReference type="NCBI Taxonomy" id="652676"/>
    <lineage>
        <taxon>unclassified sequences</taxon>
        <taxon>metagenomes</taxon>
        <taxon>ecological metagenomes</taxon>
    </lineage>
</organism>